<feature type="transmembrane region" description="Helical" evidence="1">
    <location>
        <begin position="86"/>
        <end position="112"/>
    </location>
</feature>
<feature type="transmembrane region" description="Helical" evidence="1">
    <location>
        <begin position="124"/>
        <end position="144"/>
    </location>
</feature>
<evidence type="ECO:0000313" key="3">
    <source>
        <dbReference type="Proteomes" id="UP000572635"/>
    </source>
</evidence>
<comment type="caution">
    <text evidence="2">The sequence shown here is derived from an EMBL/GenBank/DDBJ whole genome shotgun (WGS) entry which is preliminary data.</text>
</comment>
<feature type="transmembrane region" description="Helical" evidence="1">
    <location>
        <begin position="43"/>
        <end position="65"/>
    </location>
</feature>
<dbReference type="Proteomes" id="UP000572635">
    <property type="component" value="Unassembled WGS sequence"/>
</dbReference>
<keyword evidence="1" id="KW-1133">Transmembrane helix</keyword>
<keyword evidence="1" id="KW-0472">Membrane</keyword>
<protein>
    <recommendedName>
        <fullName evidence="4">DUF3180 domain-containing protein</fullName>
    </recommendedName>
</protein>
<dbReference type="RefSeq" id="WP_184392698.1">
    <property type="nucleotide sequence ID" value="NZ_BAAAJD010000143.1"/>
</dbReference>
<keyword evidence="1" id="KW-0812">Transmembrane</keyword>
<sequence>MPDNETEGRMRPSGWRVPLAVAAAAAVLCYLLVGQAYGSIPPLPWTAIPTLLLLAAGEGIAAYHTRRRIRRAPGTEPVEPLSAARLVALAKASVLVAAFTGGAFAGTALFLAGRLTAPLPRQDFTVSTGSLAAAVVLLIAAYLLEWSCRVPDEEDRDNGPGPA</sequence>
<gene>
    <name evidence="2" type="ORF">HDA36_003260</name>
</gene>
<organism evidence="2 3">
    <name type="scientific">Nocardiopsis composta</name>
    <dbReference type="NCBI Taxonomy" id="157465"/>
    <lineage>
        <taxon>Bacteria</taxon>
        <taxon>Bacillati</taxon>
        <taxon>Actinomycetota</taxon>
        <taxon>Actinomycetes</taxon>
        <taxon>Streptosporangiales</taxon>
        <taxon>Nocardiopsidaceae</taxon>
        <taxon>Nocardiopsis</taxon>
    </lineage>
</organism>
<feature type="transmembrane region" description="Helical" evidence="1">
    <location>
        <begin position="17"/>
        <end position="37"/>
    </location>
</feature>
<dbReference type="InterPro" id="IPR021517">
    <property type="entry name" value="DUF3180"/>
</dbReference>
<evidence type="ECO:0000313" key="2">
    <source>
        <dbReference type="EMBL" id="MBB5433176.1"/>
    </source>
</evidence>
<dbReference type="EMBL" id="JACHDB010000001">
    <property type="protein sequence ID" value="MBB5433176.1"/>
    <property type="molecule type" value="Genomic_DNA"/>
</dbReference>
<keyword evidence="3" id="KW-1185">Reference proteome</keyword>
<dbReference type="Pfam" id="PF11377">
    <property type="entry name" value="DUF3180"/>
    <property type="match status" value="1"/>
</dbReference>
<evidence type="ECO:0008006" key="4">
    <source>
        <dbReference type="Google" id="ProtNLM"/>
    </source>
</evidence>
<evidence type="ECO:0000256" key="1">
    <source>
        <dbReference type="SAM" id="Phobius"/>
    </source>
</evidence>
<proteinExistence type="predicted"/>
<name>A0A7W8QPE8_9ACTN</name>
<dbReference type="AlphaFoldDB" id="A0A7W8QPE8"/>
<reference evidence="2 3" key="1">
    <citation type="submission" date="2020-08" db="EMBL/GenBank/DDBJ databases">
        <title>Sequencing the genomes of 1000 actinobacteria strains.</title>
        <authorList>
            <person name="Klenk H.-P."/>
        </authorList>
    </citation>
    <scope>NUCLEOTIDE SEQUENCE [LARGE SCALE GENOMIC DNA]</scope>
    <source>
        <strain evidence="2 3">DSM 44551</strain>
    </source>
</reference>
<accession>A0A7W8QPE8</accession>